<evidence type="ECO:0000256" key="3">
    <source>
        <dbReference type="ARBA" id="ARBA00023125"/>
    </source>
</evidence>
<dbReference type="GO" id="GO:0003677">
    <property type="term" value="F:DNA binding"/>
    <property type="evidence" value="ECO:0007669"/>
    <property type="project" value="UniProtKB-KW"/>
</dbReference>
<keyword evidence="8" id="KW-1185">Reference proteome</keyword>
<evidence type="ECO:0000256" key="4">
    <source>
        <dbReference type="ARBA" id="ARBA00023163"/>
    </source>
</evidence>
<comment type="caution">
    <text evidence="7">The sequence shown here is derived from an EMBL/GenBank/DDBJ whole genome shotgun (WGS) entry which is preliminary data.</text>
</comment>
<dbReference type="AlphaFoldDB" id="A0A9W7H670"/>
<dbReference type="InterPro" id="IPR015300">
    <property type="entry name" value="DNA-bd_pseudobarrel_sf"/>
</dbReference>
<dbReference type="Proteomes" id="UP001165190">
    <property type="component" value="Unassembled WGS sequence"/>
</dbReference>
<keyword evidence="3" id="KW-0238">DNA-binding</keyword>
<feature type="region of interest" description="Disordered" evidence="6">
    <location>
        <begin position="53"/>
        <end position="90"/>
    </location>
</feature>
<organism evidence="7 8">
    <name type="scientific">Hibiscus trionum</name>
    <name type="common">Flower of an hour</name>
    <dbReference type="NCBI Taxonomy" id="183268"/>
    <lineage>
        <taxon>Eukaryota</taxon>
        <taxon>Viridiplantae</taxon>
        <taxon>Streptophyta</taxon>
        <taxon>Embryophyta</taxon>
        <taxon>Tracheophyta</taxon>
        <taxon>Spermatophyta</taxon>
        <taxon>Magnoliopsida</taxon>
        <taxon>eudicotyledons</taxon>
        <taxon>Gunneridae</taxon>
        <taxon>Pentapetalae</taxon>
        <taxon>rosids</taxon>
        <taxon>malvids</taxon>
        <taxon>Malvales</taxon>
        <taxon>Malvaceae</taxon>
        <taxon>Malvoideae</taxon>
        <taxon>Hibiscus</taxon>
    </lineage>
</organism>
<evidence type="ECO:0008006" key="9">
    <source>
        <dbReference type="Google" id="ProtNLM"/>
    </source>
</evidence>
<protein>
    <recommendedName>
        <fullName evidence="9">B3 domain-containing protein</fullName>
    </recommendedName>
</protein>
<gene>
    <name evidence="7" type="ORF">HRI_000839300</name>
</gene>
<dbReference type="InterPro" id="IPR003340">
    <property type="entry name" value="B3_DNA-bd"/>
</dbReference>
<name>A0A9W7H670_HIBTR</name>
<keyword evidence="5" id="KW-0539">Nucleus</keyword>
<comment type="subcellular location">
    <subcellularLocation>
        <location evidence="1">Nucleus</location>
    </subcellularLocation>
</comment>
<dbReference type="CDD" id="cd10017">
    <property type="entry name" value="B3_DNA"/>
    <property type="match status" value="1"/>
</dbReference>
<evidence type="ECO:0000256" key="5">
    <source>
        <dbReference type="ARBA" id="ARBA00023242"/>
    </source>
</evidence>
<dbReference type="EMBL" id="BSYR01000010">
    <property type="protein sequence ID" value="GMI71700.1"/>
    <property type="molecule type" value="Genomic_DNA"/>
</dbReference>
<evidence type="ECO:0000313" key="7">
    <source>
        <dbReference type="EMBL" id="GMI71700.1"/>
    </source>
</evidence>
<dbReference type="Gene3D" id="2.40.330.10">
    <property type="entry name" value="DNA-binding pseudobarrel domain"/>
    <property type="match status" value="1"/>
</dbReference>
<evidence type="ECO:0000256" key="6">
    <source>
        <dbReference type="SAM" id="MobiDB-lite"/>
    </source>
</evidence>
<reference evidence="7" key="1">
    <citation type="submission" date="2023-05" db="EMBL/GenBank/DDBJ databases">
        <title>Genome and transcriptome analyses reveal genes involved in the formation of fine ridges on petal epidermal cells in Hibiscus trionum.</title>
        <authorList>
            <person name="Koshimizu S."/>
            <person name="Masuda S."/>
            <person name="Ishii T."/>
            <person name="Shirasu K."/>
            <person name="Hoshino A."/>
            <person name="Arita M."/>
        </authorList>
    </citation>
    <scope>NUCLEOTIDE SEQUENCE</scope>
    <source>
        <strain evidence="7">Hamamatsu line</strain>
    </source>
</reference>
<dbReference type="SUPFAM" id="SSF101936">
    <property type="entry name" value="DNA-binding pseudobarrel domain"/>
    <property type="match status" value="1"/>
</dbReference>
<accession>A0A9W7H670</accession>
<evidence type="ECO:0000256" key="2">
    <source>
        <dbReference type="ARBA" id="ARBA00023015"/>
    </source>
</evidence>
<sequence>MEDGKQLMLFDFIGVLGEGKDIRAREININPVHEDTHVSLDLSLSLRLSLDHTDTSSSATTDMGKKRQEIHCKKSEGTTEKSNADTDGGVSLQLSLSSDNMSTGTSNTDKGKQVIAYKESVPNMTCMEKNSGVLSQKQTDMSLELSLALNGSWGLEAGESSNHQNLNKSCSITKDFDRGLTLALSDGLTSHKKRKATENPKHCATVNKKRRVKTETRRMNELRVWHDPWCIKKRLTKSDLSDMSRLLLSSELVVYHILPHWKEDRKTQIPKGLKVWVHDCDTNSEHELVFKQLNNGAYVLISKWIPDFVKRRDLKQDDEVGLYWDIHNSRFIFSLLNRAPRD</sequence>
<keyword evidence="2" id="KW-0805">Transcription regulation</keyword>
<evidence type="ECO:0000313" key="8">
    <source>
        <dbReference type="Proteomes" id="UP001165190"/>
    </source>
</evidence>
<dbReference type="PANTHER" id="PTHR34269">
    <property type="entry name" value="TRANSCRIPTION FACTOR B3-DOMAIN FAMILY-RELATED"/>
    <property type="match status" value="1"/>
</dbReference>
<keyword evidence="4" id="KW-0804">Transcription</keyword>
<dbReference type="PANTHER" id="PTHR34269:SF11">
    <property type="entry name" value="B3 DOMAIN PROTEIN"/>
    <property type="match status" value="1"/>
</dbReference>
<evidence type="ECO:0000256" key="1">
    <source>
        <dbReference type="ARBA" id="ARBA00004123"/>
    </source>
</evidence>
<dbReference type="GO" id="GO:0005634">
    <property type="term" value="C:nucleus"/>
    <property type="evidence" value="ECO:0007669"/>
    <property type="project" value="UniProtKB-SubCell"/>
</dbReference>
<feature type="compositionally biased region" description="Basic and acidic residues" evidence="6">
    <location>
        <begin position="63"/>
        <end position="84"/>
    </location>
</feature>
<dbReference type="InterPro" id="IPR051442">
    <property type="entry name" value="B3_domain"/>
</dbReference>
<dbReference type="OrthoDB" id="1915967at2759"/>
<proteinExistence type="predicted"/>